<dbReference type="PANTHER" id="PTHR43048">
    <property type="entry name" value="METHYLMALONYL-COA EPIMERASE"/>
    <property type="match status" value="1"/>
</dbReference>
<evidence type="ECO:0000259" key="2">
    <source>
        <dbReference type="PROSITE" id="PS51819"/>
    </source>
</evidence>
<dbReference type="AlphaFoldDB" id="A0A1H2ZSE0"/>
<dbReference type="Proteomes" id="UP000199529">
    <property type="component" value="Unassembled WGS sequence"/>
</dbReference>
<feature type="domain" description="VOC" evidence="2">
    <location>
        <begin position="26"/>
        <end position="170"/>
    </location>
</feature>
<dbReference type="SUPFAM" id="SSF54593">
    <property type="entry name" value="Glyoxalase/Bleomycin resistance protein/Dihydroxybiphenyl dioxygenase"/>
    <property type="match status" value="1"/>
</dbReference>
<proteinExistence type="predicted"/>
<dbReference type="GO" id="GO:0046872">
    <property type="term" value="F:metal ion binding"/>
    <property type="evidence" value="ECO:0007669"/>
    <property type="project" value="UniProtKB-KW"/>
</dbReference>
<evidence type="ECO:0000313" key="4">
    <source>
        <dbReference type="Proteomes" id="UP000199529"/>
    </source>
</evidence>
<dbReference type="GO" id="GO:0046491">
    <property type="term" value="P:L-methylmalonyl-CoA metabolic process"/>
    <property type="evidence" value="ECO:0007669"/>
    <property type="project" value="TreeGrafter"/>
</dbReference>
<dbReference type="InterPro" id="IPR051785">
    <property type="entry name" value="MMCE/EMCE_epimerase"/>
</dbReference>
<dbReference type="STRING" id="418495.SAMN05216215_1008153"/>
<sequence>MVVPLDVEVMVAMPGPRPGGLPGLAGVEHVGFTVPDLEEATRFFVDVIGCELVYSLGPFRSDGEWMAEHLDVHPRTVMRELRFFRCANGPNFEIFEYEAPDQRTAQPRNSDVGGHHLAFYVTDLDAAVAHLRSHGVRVLGEPTTSSGASAGQRWVYFLTPWGMQLELVSYPDGKAYEENAPVLLWQPQREEQG</sequence>
<accession>A0A1H2ZSE0</accession>
<dbReference type="EMBL" id="FNOK01000008">
    <property type="protein sequence ID" value="SDX19778.1"/>
    <property type="molecule type" value="Genomic_DNA"/>
</dbReference>
<protein>
    <submittedName>
        <fullName evidence="3">Glyoxylase I family protein</fullName>
    </submittedName>
</protein>
<dbReference type="PROSITE" id="PS51819">
    <property type="entry name" value="VOC"/>
    <property type="match status" value="1"/>
</dbReference>
<name>A0A1H2ZSE0_9PSEU</name>
<dbReference type="Pfam" id="PF13669">
    <property type="entry name" value="Glyoxalase_4"/>
    <property type="match status" value="1"/>
</dbReference>
<evidence type="ECO:0000256" key="1">
    <source>
        <dbReference type="ARBA" id="ARBA00022723"/>
    </source>
</evidence>
<dbReference type="GO" id="GO:0004493">
    <property type="term" value="F:methylmalonyl-CoA epimerase activity"/>
    <property type="evidence" value="ECO:0007669"/>
    <property type="project" value="TreeGrafter"/>
</dbReference>
<dbReference type="InterPro" id="IPR029068">
    <property type="entry name" value="Glyas_Bleomycin-R_OHBP_Dase"/>
</dbReference>
<dbReference type="InterPro" id="IPR037523">
    <property type="entry name" value="VOC_core"/>
</dbReference>
<dbReference type="RefSeq" id="WP_245761072.1">
    <property type="nucleotide sequence ID" value="NZ_FNOK01000008.1"/>
</dbReference>
<keyword evidence="1" id="KW-0479">Metal-binding</keyword>
<dbReference type="PANTHER" id="PTHR43048:SF6">
    <property type="entry name" value="BLR8189 PROTEIN"/>
    <property type="match status" value="1"/>
</dbReference>
<organism evidence="3 4">
    <name type="scientific">Saccharopolyspora shandongensis</name>
    <dbReference type="NCBI Taxonomy" id="418495"/>
    <lineage>
        <taxon>Bacteria</taxon>
        <taxon>Bacillati</taxon>
        <taxon>Actinomycetota</taxon>
        <taxon>Actinomycetes</taxon>
        <taxon>Pseudonocardiales</taxon>
        <taxon>Pseudonocardiaceae</taxon>
        <taxon>Saccharopolyspora</taxon>
    </lineage>
</organism>
<evidence type="ECO:0000313" key="3">
    <source>
        <dbReference type="EMBL" id="SDX19778.1"/>
    </source>
</evidence>
<gene>
    <name evidence="3" type="ORF">SAMN05216215_1008153</name>
</gene>
<reference evidence="4" key="1">
    <citation type="submission" date="2016-10" db="EMBL/GenBank/DDBJ databases">
        <authorList>
            <person name="Varghese N."/>
            <person name="Submissions S."/>
        </authorList>
    </citation>
    <scope>NUCLEOTIDE SEQUENCE [LARGE SCALE GENOMIC DNA]</scope>
    <source>
        <strain evidence="4">CGMCC 4.3530</strain>
    </source>
</reference>
<dbReference type="Gene3D" id="3.10.180.10">
    <property type="entry name" value="2,3-Dihydroxybiphenyl 1,2-Dioxygenase, domain 1"/>
    <property type="match status" value="1"/>
</dbReference>
<keyword evidence="4" id="KW-1185">Reference proteome</keyword>